<dbReference type="InterPro" id="IPR050312">
    <property type="entry name" value="IolE/XylAMocC-like"/>
</dbReference>
<dbReference type="RefSeq" id="WP_085122083.1">
    <property type="nucleotide sequence ID" value="NZ_FWZX01000005.1"/>
</dbReference>
<dbReference type="PANTHER" id="PTHR12110">
    <property type="entry name" value="HYDROXYPYRUVATE ISOMERASE"/>
    <property type="match status" value="1"/>
</dbReference>
<dbReference type="Pfam" id="PF01261">
    <property type="entry name" value="AP_endonuc_2"/>
    <property type="match status" value="1"/>
</dbReference>
<evidence type="ECO:0000259" key="1">
    <source>
        <dbReference type="Pfam" id="PF01261"/>
    </source>
</evidence>
<dbReference type="STRING" id="560819.SAMN05428998_10564"/>
<dbReference type="GO" id="GO:0016853">
    <property type="term" value="F:isomerase activity"/>
    <property type="evidence" value="ECO:0007669"/>
    <property type="project" value="UniProtKB-KW"/>
</dbReference>
<dbReference type="Gene3D" id="3.20.20.150">
    <property type="entry name" value="Divalent-metal-dependent TIM barrel enzymes"/>
    <property type="match status" value="1"/>
</dbReference>
<keyword evidence="2" id="KW-0413">Isomerase</keyword>
<gene>
    <name evidence="2" type="ORF">SAMN05428998_10564</name>
</gene>
<dbReference type="PANTHER" id="PTHR12110:SF48">
    <property type="entry name" value="BLL3656 PROTEIN"/>
    <property type="match status" value="1"/>
</dbReference>
<name>A0A1Y6BIL2_9PROT</name>
<dbReference type="SUPFAM" id="SSF51658">
    <property type="entry name" value="Xylose isomerase-like"/>
    <property type="match status" value="1"/>
</dbReference>
<dbReference type="EMBL" id="FWZX01000005">
    <property type="protein sequence ID" value="SMF12124.1"/>
    <property type="molecule type" value="Genomic_DNA"/>
</dbReference>
<protein>
    <submittedName>
        <fullName evidence="2">Sugar phosphate isomerase/epimerase</fullName>
    </submittedName>
</protein>
<proteinExistence type="predicted"/>
<evidence type="ECO:0000313" key="3">
    <source>
        <dbReference type="Proteomes" id="UP000192917"/>
    </source>
</evidence>
<keyword evidence="3" id="KW-1185">Reference proteome</keyword>
<organism evidence="2 3">
    <name type="scientific">Tistlia consotensis USBA 355</name>
    <dbReference type="NCBI Taxonomy" id="560819"/>
    <lineage>
        <taxon>Bacteria</taxon>
        <taxon>Pseudomonadati</taxon>
        <taxon>Pseudomonadota</taxon>
        <taxon>Alphaproteobacteria</taxon>
        <taxon>Rhodospirillales</taxon>
        <taxon>Rhodovibrionaceae</taxon>
        <taxon>Tistlia</taxon>
    </lineage>
</organism>
<dbReference type="Proteomes" id="UP000192917">
    <property type="component" value="Unassembled WGS sequence"/>
</dbReference>
<evidence type="ECO:0000313" key="2">
    <source>
        <dbReference type="EMBL" id="SMF12124.1"/>
    </source>
</evidence>
<feature type="domain" description="Xylose isomerase-like TIM barrel" evidence="1">
    <location>
        <begin position="20"/>
        <end position="252"/>
    </location>
</feature>
<reference evidence="2 3" key="1">
    <citation type="submission" date="2017-04" db="EMBL/GenBank/DDBJ databases">
        <authorList>
            <person name="Afonso C.L."/>
            <person name="Miller P.J."/>
            <person name="Scott M.A."/>
            <person name="Spackman E."/>
            <person name="Goraichik I."/>
            <person name="Dimitrov K.M."/>
            <person name="Suarez D.L."/>
            <person name="Swayne D.E."/>
        </authorList>
    </citation>
    <scope>NUCLEOTIDE SEQUENCE [LARGE SCALE GENOMIC DNA]</scope>
    <source>
        <strain evidence="2 3">USBA 355</strain>
    </source>
</reference>
<dbReference type="InterPro" id="IPR036237">
    <property type="entry name" value="Xyl_isomerase-like_sf"/>
</dbReference>
<dbReference type="AlphaFoldDB" id="A0A1Y6BIL2"/>
<accession>A0A1Y6BIL2</accession>
<dbReference type="InterPro" id="IPR013022">
    <property type="entry name" value="Xyl_isomerase-like_TIM-brl"/>
</dbReference>
<sequence length="266" mass="28317">MRALGLGHFTFLDLRPVELVRLARRTGYSFVGLRFNPFAPGQLHYCPRNAAELRELRRGLEDEDISVYDIETIVLDQAFDPDALQPVIEAAAAVGAERLNLCADDWDRAALIDRFARLCELAAASGLGVDIECMAWRGIDTPGKCVDVIKASGARNAGFLVDALHLYRCGGTPAEVRAMGPGMVVSAQLCDAPATPPADVAGSIAEARGGRLIPGEGGLDLTGLLAALPDRTAVSVELPMGDDPRPPEVRAAAIFRATMSLLANLQ</sequence>